<gene>
    <name evidence="2" type="ORF">J2Z81_002221</name>
</gene>
<dbReference type="Pfam" id="PF11151">
    <property type="entry name" value="DUF2929"/>
    <property type="match status" value="1"/>
</dbReference>
<feature type="transmembrane region" description="Helical" evidence="1">
    <location>
        <begin position="32"/>
        <end position="53"/>
    </location>
</feature>
<evidence type="ECO:0000256" key="1">
    <source>
        <dbReference type="SAM" id="Phobius"/>
    </source>
</evidence>
<keyword evidence="3" id="KW-1185">Reference proteome</keyword>
<name>A0ABS4S9Q7_9BACI</name>
<dbReference type="RefSeq" id="WP_029267977.1">
    <property type="nucleotide sequence ID" value="NZ_JAGIKX010000022.1"/>
</dbReference>
<accession>A0ABS4S9Q7</accession>
<keyword evidence="1" id="KW-0812">Transmembrane</keyword>
<reference evidence="2 3" key="1">
    <citation type="submission" date="2021-03" db="EMBL/GenBank/DDBJ databases">
        <title>Genomic Encyclopedia of Type Strains, Phase IV (KMG-IV): sequencing the most valuable type-strain genomes for metagenomic binning, comparative biology and taxonomic classification.</title>
        <authorList>
            <person name="Goeker M."/>
        </authorList>
    </citation>
    <scope>NUCLEOTIDE SEQUENCE [LARGE SCALE GENOMIC DNA]</scope>
    <source>
        <strain evidence="2 3">DSM 25790</strain>
    </source>
</reference>
<sequence length="59" mass="6367">MQFIMSFIWALLISGAISYVLASMAGDPFNLTHTIVLAIILTLAVYVLGGGLLKEDSEH</sequence>
<dbReference type="EMBL" id="JAGIKX010000022">
    <property type="protein sequence ID" value="MBP2258250.1"/>
    <property type="molecule type" value="Genomic_DNA"/>
</dbReference>
<organism evidence="2 3">
    <name type="scientific">Virgibacillus alimentarius</name>
    <dbReference type="NCBI Taxonomy" id="698769"/>
    <lineage>
        <taxon>Bacteria</taxon>
        <taxon>Bacillati</taxon>
        <taxon>Bacillota</taxon>
        <taxon>Bacilli</taxon>
        <taxon>Bacillales</taxon>
        <taxon>Bacillaceae</taxon>
        <taxon>Virgibacillus</taxon>
    </lineage>
</organism>
<proteinExistence type="predicted"/>
<evidence type="ECO:0000313" key="3">
    <source>
        <dbReference type="Proteomes" id="UP001519294"/>
    </source>
</evidence>
<protein>
    <submittedName>
        <fullName evidence="2">Membrane protein</fullName>
    </submittedName>
</protein>
<dbReference type="Proteomes" id="UP001519294">
    <property type="component" value="Unassembled WGS sequence"/>
</dbReference>
<keyword evidence="1" id="KW-1133">Transmembrane helix</keyword>
<comment type="caution">
    <text evidence="2">The sequence shown here is derived from an EMBL/GenBank/DDBJ whole genome shotgun (WGS) entry which is preliminary data.</text>
</comment>
<dbReference type="InterPro" id="IPR021324">
    <property type="entry name" value="DUF2929"/>
</dbReference>
<keyword evidence="1" id="KW-0472">Membrane</keyword>
<evidence type="ECO:0000313" key="2">
    <source>
        <dbReference type="EMBL" id="MBP2258250.1"/>
    </source>
</evidence>